<feature type="transmembrane region" description="Helical" evidence="1">
    <location>
        <begin position="110"/>
        <end position="131"/>
    </location>
</feature>
<name>A0A6I6MMX9_9CAUL</name>
<dbReference type="KEGG" id="tsv:DSM104635_03729"/>
<reference evidence="3" key="1">
    <citation type="submission" date="2019-12" db="EMBL/GenBank/DDBJ databases">
        <title>Complete genome of Terracaulis silvestris 0127_4.</title>
        <authorList>
            <person name="Vieira S."/>
            <person name="Riedel T."/>
            <person name="Sproer C."/>
            <person name="Pascual J."/>
            <person name="Boedeker C."/>
            <person name="Overmann J."/>
        </authorList>
    </citation>
    <scope>NUCLEOTIDE SEQUENCE [LARGE SCALE GENOMIC DNA]</scope>
    <source>
        <strain evidence="3">0127_4</strain>
    </source>
</reference>
<keyword evidence="1" id="KW-0472">Membrane</keyword>
<accession>A0A6I6MMX9</accession>
<evidence type="ECO:0000256" key="1">
    <source>
        <dbReference type="SAM" id="Phobius"/>
    </source>
</evidence>
<keyword evidence="1" id="KW-0812">Transmembrane</keyword>
<protein>
    <submittedName>
        <fullName evidence="2">Uncharacterized protein</fullName>
    </submittedName>
</protein>
<dbReference type="AlphaFoldDB" id="A0A6I6MMX9"/>
<keyword evidence="3" id="KW-1185">Reference proteome</keyword>
<dbReference type="EMBL" id="CP047045">
    <property type="protein sequence ID" value="QGZ96865.1"/>
    <property type="molecule type" value="Genomic_DNA"/>
</dbReference>
<proteinExistence type="predicted"/>
<keyword evidence="1" id="KW-1133">Transmembrane helix</keyword>
<organism evidence="2 3">
    <name type="scientific">Terricaulis silvestris</name>
    <dbReference type="NCBI Taxonomy" id="2686094"/>
    <lineage>
        <taxon>Bacteria</taxon>
        <taxon>Pseudomonadati</taxon>
        <taxon>Pseudomonadota</taxon>
        <taxon>Alphaproteobacteria</taxon>
        <taxon>Caulobacterales</taxon>
        <taxon>Caulobacteraceae</taxon>
        <taxon>Terricaulis</taxon>
    </lineage>
</organism>
<dbReference type="RefSeq" id="WP_158767627.1">
    <property type="nucleotide sequence ID" value="NZ_CP047045.1"/>
</dbReference>
<sequence>MSRSEREWRVEEDALVTRGNSIRERRYLWKDMASIRLCAEPARDRPWRYVLELQPKHKRKIVIDNAHYISAGSYQDRSSAYTPFVRAAAERFAAAKPGAQALIGETPKRYFFLLLLALFALGGLAFVLATVRTPLDQYAFAPLLKVAVILAMLPVFWRWVIKSMPRGVPIDAIPERALPPTG</sequence>
<feature type="transmembrane region" description="Helical" evidence="1">
    <location>
        <begin position="137"/>
        <end position="157"/>
    </location>
</feature>
<gene>
    <name evidence="2" type="ORF">DSM104635_03729</name>
</gene>
<evidence type="ECO:0000313" key="2">
    <source>
        <dbReference type="EMBL" id="QGZ96865.1"/>
    </source>
</evidence>
<evidence type="ECO:0000313" key="3">
    <source>
        <dbReference type="Proteomes" id="UP000431269"/>
    </source>
</evidence>
<dbReference type="Proteomes" id="UP000431269">
    <property type="component" value="Chromosome"/>
</dbReference>